<name>A0A397SR03_9GLOM</name>
<feature type="non-terminal residue" evidence="2">
    <location>
        <position position="55"/>
    </location>
</feature>
<evidence type="ECO:0000313" key="3">
    <source>
        <dbReference type="Proteomes" id="UP000265703"/>
    </source>
</evidence>
<protein>
    <submittedName>
        <fullName evidence="2">Uncharacterized protein</fullName>
    </submittedName>
</protein>
<proteinExistence type="predicted"/>
<organism evidence="2 3">
    <name type="scientific">Glomus cerebriforme</name>
    <dbReference type="NCBI Taxonomy" id="658196"/>
    <lineage>
        <taxon>Eukaryota</taxon>
        <taxon>Fungi</taxon>
        <taxon>Fungi incertae sedis</taxon>
        <taxon>Mucoromycota</taxon>
        <taxon>Glomeromycotina</taxon>
        <taxon>Glomeromycetes</taxon>
        <taxon>Glomerales</taxon>
        <taxon>Glomeraceae</taxon>
        <taxon>Glomus</taxon>
    </lineage>
</organism>
<reference evidence="2 3" key="1">
    <citation type="submission" date="2018-06" db="EMBL/GenBank/DDBJ databases">
        <title>Comparative genomics reveals the genomic features of Rhizophagus irregularis, R. cerebriforme, R. diaphanum and Gigaspora rosea, and their symbiotic lifestyle signature.</title>
        <authorList>
            <person name="Morin E."/>
            <person name="San Clemente H."/>
            <person name="Chen E.C.H."/>
            <person name="De La Providencia I."/>
            <person name="Hainaut M."/>
            <person name="Kuo A."/>
            <person name="Kohler A."/>
            <person name="Murat C."/>
            <person name="Tang N."/>
            <person name="Roy S."/>
            <person name="Loubradou J."/>
            <person name="Henrissat B."/>
            <person name="Grigoriev I.V."/>
            <person name="Corradi N."/>
            <person name="Roux C."/>
            <person name="Martin F.M."/>
        </authorList>
    </citation>
    <scope>NUCLEOTIDE SEQUENCE [LARGE SCALE GENOMIC DNA]</scope>
    <source>
        <strain evidence="2 3">DAOM 227022</strain>
    </source>
</reference>
<dbReference type="Proteomes" id="UP000265703">
    <property type="component" value="Unassembled WGS sequence"/>
</dbReference>
<dbReference type="AlphaFoldDB" id="A0A397SR03"/>
<evidence type="ECO:0000313" key="2">
    <source>
        <dbReference type="EMBL" id="RIA87339.1"/>
    </source>
</evidence>
<comment type="caution">
    <text evidence="2">The sequence shown here is derived from an EMBL/GenBank/DDBJ whole genome shotgun (WGS) entry which is preliminary data.</text>
</comment>
<evidence type="ECO:0000256" key="1">
    <source>
        <dbReference type="SAM" id="Phobius"/>
    </source>
</evidence>
<gene>
    <name evidence="2" type="ORF">C1645_777538</name>
</gene>
<keyword evidence="1" id="KW-0812">Transmembrane</keyword>
<dbReference type="EMBL" id="QKYT01000313">
    <property type="protein sequence ID" value="RIA87339.1"/>
    <property type="molecule type" value="Genomic_DNA"/>
</dbReference>
<accession>A0A397SR03</accession>
<keyword evidence="1" id="KW-0472">Membrane</keyword>
<feature type="transmembrane region" description="Helical" evidence="1">
    <location>
        <begin position="7"/>
        <end position="26"/>
    </location>
</feature>
<feature type="transmembrane region" description="Helical" evidence="1">
    <location>
        <begin position="32"/>
        <end position="50"/>
    </location>
</feature>
<sequence length="55" mass="6531">MYCVVKIVFIFDFTFLLLVRILFSFIFSIFSIFSIIYIESLVLGFLLGLAQKFFF</sequence>
<keyword evidence="3" id="KW-1185">Reference proteome</keyword>
<keyword evidence="1" id="KW-1133">Transmembrane helix</keyword>